<dbReference type="OrthoDB" id="5877289at2759"/>
<dbReference type="InterPro" id="IPR053367">
    <property type="entry name" value="G-alpha_activating_GEF"/>
</dbReference>
<gene>
    <name evidence="2" type="ORF">Tcan_17142</name>
</gene>
<dbReference type="PANTHER" id="PTHR38627">
    <property type="entry name" value="GA BINDING AND ACTIVATING AND SPK (SPK) DOMAIN CONTAINING-RELATED"/>
    <property type="match status" value="1"/>
</dbReference>
<proteinExistence type="predicted"/>
<evidence type="ECO:0000313" key="3">
    <source>
        <dbReference type="Proteomes" id="UP000031036"/>
    </source>
</evidence>
<name>A0A0B2W273_TOXCA</name>
<feature type="region of interest" description="Disordered" evidence="1">
    <location>
        <begin position="382"/>
        <end position="409"/>
    </location>
</feature>
<feature type="compositionally biased region" description="Polar residues" evidence="1">
    <location>
        <begin position="259"/>
        <end position="276"/>
    </location>
</feature>
<organism evidence="2 3">
    <name type="scientific">Toxocara canis</name>
    <name type="common">Canine roundworm</name>
    <dbReference type="NCBI Taxonomy" id="6265"/>
    <lineage>
        <taxon>Eukaryota</taxon>
        <taxon>Metazoa</taxon>
        <taxon>Ecdysozoa</taxon>
        <taxon>Nematoda</taxon>
        <taxon>Chromadorea</taxon>
        <taxon>Rhabditida</taxon>
        <taxon>Spirurina</taxon>
        <taxon>Ascaridomorpha</taxon>
        <taxon>Ascaridoidea</taxon>
        <taxon>Toxocaridae</taxon>
        <taxon>Toxocara</taxon>
    </lineage>
</organism>
<feature type="region of interest" description="Disordered" evidence="1">
    <location>
        <begin position="325"/>
        <end position="346"/>
    </location>
</feature>
<feature type="region of interest" description="Disordered" evidence="1">
    <location>
        <begin position="455"/>
        <end position="481"/>
    </location>
</feature>
<feature type="compositionally biased region" description="Basic and acidic residues" evidence="1">
    <location>
        <begin position="184"/>
        <end position="195"/>
    </location>
</feature>
<evidence type="ECO:0000313" key="2">
    <source>
        <dbReference type="EMBL" id="KHN87250.1"/>
    </source>
</evidence>
<evidence type="ECO:0000256" key="1">
    <source>
        <dbReference type="SAM" id="MobiDB-lite"/>
    </source>
</evidence>
<sequence>MAGRSRYTPREERLMWEFLYKQLQKGTEAALTPKGNAIWEDFERTKLTDKSVSSLNTHFRRQMYSNIEKANLPVDRLLYVASKIGVPLNKKQKLIIEHKFNVSLEQNELAVVTAYTNNGQRYVLPTDLEHRNETSDGESSAPSGAEISEGGSVVAKMKRVHRRRLPSAESDEGIARNRRKKVTRRDTDASDERSESVSIEEIDGNGTDPNLIKVLQLLQEDSCYEQRSGEEGSSPVRDLSKKGRIKASTTDCLVTSYDNETLNNSSRSQNQPQKTIVQHEEDNISNSSGSENANENDVQDTNVAVKTKLRRVVHSEVFFKLMQESRRGGAAGTSRTPDFIDEDESPVRTKQLRFNKQMQPVPSRDFMTNRVDTNLDEEWREPVAGPSREVVQWSPKTTRDRKTGASDSPCKSVARVVPFKTVAMQIPTSIRQLYSGRREVPSGAMFDGADFSLTEKEDGGATNTGPAMEQGATGKREINGGCGTSHQLNEIHLGQLMAEGLINSKLYQVRGWM</sequence>
<feature type="compositionally biased region" description="Low complexity" evidence="1">
    <location>
        <begin position="284"/>
        <end position="296"/>
    </location>
</feature>
<accession>A0A0B2W273</accession>
<dbReference type="AlphaFoldDB" id="A0A0B2W273"/>
<reference evidence="2 3" key="1">
    <citation type="submission" date="2014-11" db="EMBL/GenBank/DDBJ databases">
        <title>Genetic blueprint of the zoonotic pathogen Toxocara canis.</title>
        <authorList>
            <person name="Zhu X.-Q."/>
            <person name="Korhonen P.K."/>
            <person name="Cai H."/>
            <person name="Young N.D."/>
            <person name="Nejsum P."/>
            <person name="von Samson-Himmelstjerna G."/>
            <person name="Boag P.R."/>
            <person name="Tan P."/>
            <person name="Li Q."/>
            <person name="Min J."/>
            <person name="Yang Y."/>
            <person name="Wang X."/>
            <person name="Fang X."/>
            <person name="Hall R.S."/>
            <person name="Hofmann A."/>
            <person name="Sternberg P.W."/>
            <person name="Jex A.R."/>
            <person name="Gasser R.B."/>
        </authorList>
    </citation>
    <scope>NUCLEOTIDE SEQUENCE [LARGE SCALE GENOMIC DNA]</scope>
    <source>
        <strain evidence="2">PN_DK_2014</strain>
    </source>
</reference>
<evidence type="ECO:0008006" key="4">
    <source>
        <dbReference type="Google" id="ProtNLM"/>
    </source>
</evidence>
<feature type="compositionally biased region" description="Basic residues" evidence="1">
    <location>
        <begin position="156"/>
        <end position="165"/>
    </location>
</feature>
<feature type="region of interest" description="Disordered" evidence="1">
    <location>
        <begin position="259"/>
        <end position="298"/>
    </location>
</feature>
<keyword evidence="3" id="KW-1185">Reference proteome</keyword>
<dbReference type="Proteomes" id="UP000031036">
    <property type="component" value="Unassembled WGS sequence"/>
</dbReference>
<protein>
    <recommendedName>
        <fullName evidence="4">SPK domain-containing protein</fullName>
    </recommendedName>
</protein>
<dbReference type="EMBL" id="JPKZ01000443">
    <property type="protein sequence ID" value="KHN87250.1"/>
    <property type="molecule type" value="Genomic_DNA"/>
</dbReference>
<dbReference type="PANTHER" id="PTHR38627:SF2">
    <property type="entry name" value="DOUBLE-STRAND TELOMERIC DNA-BINDING PROTEINS 1-RELATED"/>
    <property type="match status" value="1"/>
</dbReference>
<feature type="region of interest" description="Disordered" evidence="1">
    <location>
        <begin position="130"/>
        <end position="208"/>
    </location>
</feature>
<dbReference type="Gene3D" id="1.10.10.60">
    <property type="entry name" value="Homeodomain-like"/>
    <property type="match status" value="1"/>
</dbReference>
<comment type="caution">
    <text evidence="2">The sequence shown here is derived from an EMBL/GenBank/DDBJ whole genome shotgun (WGS) entry which is preliminary data.</text>
</comment>